<protein>
    <submittedName>
        <fullName evidence="5">RR_TM4-6 domain-containing protein</fullName>
    </submittedName>
</protein>
<keyword evidence="4" id="KW-1185">Reference proteome</keyword>
<dbReference type="AlphaFoldDB" id="A0A0R3WGJ2"/>
<keyword evidence="1" id="KW-0472">Membrane</keyword>
<gene>
    <name evidence="3" type="ORF">TASK_LOCUS9986</name>
</gene>
<evidence type="ECO:0000313" key="5">
    <source>
        <dbReference type="WBParaSite" id="TASK_0000998501-mRNA-1"/>
    </source>
</evidence>
<name>A0A0R3WGJ2_TAEAS</name>
<dbReference type="GO" id="GO:0005219">
    <property type="term" value="F:ryanodine-sensitive calcium-release channel activity"/>
    <property type="evidence" value="ECO:0007669"/>
    <property type="project" value="InterPro"/>
</dbReference>
<dbReference type="OrthoDB" id="300855at2759"/>
<keyword evidence="1" id="KW-0812">Transmembrane</keyword>
<reference evidence="3 4" key="2">
    <citation type="submission" date="2018-11" db="EMBL/GenBank/DDBJ databases">
        <authorList>
            <consortium name="Pathogen Informatics"/>
        </authorList>
    </citation>
    <scope>NUCLEOTIDE SEQUENCE [LARGE SCALE GENOMIC DNA]</scope>
</reference>
<feature type="domain" description="Ryanodine Receptor TM 4-6" evidence="2">
    <location>
        <begin position="15"/>
        <end position="59"/>
    </location>
</feature>
<evidence type="ECO:0000313" key="4">
    <source>
        <dbReference type="Proteomes" id="UP000282613"/>
    </source>
</evidence>
<sequence length="154" mass="18311">MEKPTVVELKSILISTSLISILASNFYQFKLSAPILALIINFLLLLFYRHRGLLQDTEIDVRLEEEGEWIALAESTSYLGSLLKLPHMYWEKFVKKMVLKEYREHYDQQQIKRLLGMKTGSSNRRPEEISNSWFYLTWLQEMNPQYLLLKKNYC</sequence>
<dbReference type="Pfam" id="PF06459">
    <property type="entry name" value="RR_TM4-6"/>
    <property type="match status" value="1"/>
</dbReference>
<evidence type="ECO:0000259" key="2">
    <source>
        <dbReference type="Pfam" id="PF06459"/>
    </source>
</evidence>
<dbReference type="GO" id="GO:0016020">
    <property type="term" value="C:membrane"/>
    <property type="evidence" value="ECO:0007669"/>
    <property type="project" value="InterPro"/>
</dbReference>
<dbReference type="InterPro" id="IPR009460">
    <property type="entry name" value="Ryanrecept_TM4-6"/>
</dbReference>
<accession>A0A0R3WGJ2</accession>
<reference evidence="5" key="1">
    <citation type="submission" date="2017-02" db="UniProtKB">
        <authorList>
            <consortium name="WormBaseParasite"/>
        </authorList>
    </citation>
    <scope>IDENTIFICATION</scope>
</reference>
<dbReference type="Proteomes" id="UP000282613">
    <property type="component" value="Unassembled WGS sequence"/>
</dbReference>
<dbReference type="WBParaSite" id="TASK_0000998501-mRNA-1">
    <property type="protein sequence ID" value="TASK_0000998501-mRNA-1"/>
    <property type="gene ID" value="TASK_0000998501"/>
</dbReference>
<dbReference type="GO" id="GO:0006874">
    <property type="term" value="P:intracellular calcium ion homeostasis"/>
    <property type="evidence" value="ECO:0007669"/>
    <property type="project" value="InterPro"/>
</dbReference>
<evidence type="ECO:0000313" key="3">
    <source>
        <dbReference type="EMBL" id="VDK47165.1"/>
    </source>
</evidence>
<dbReference type="STRING" id="60517.A0A0R3WGJ2"/>
<proteinExistence type="predicted"/>
<dbReference type="EMBL" id="UYRS01019894">
    <property type="protein sequence ID" value="VDK47165.1"/>
    <property type="molecule type" value="Genomic_DNA"/>
</dbReference>
<organism evidence="5">
    <name type="scientific">Taenia asiatica</name>
    <name type="common">Asian tapeworm</name>
    <dbReference type="NCBI Taxonomy" id="60517"/>
    <lineage>
        <taxon>Eukaryota</taxon>
        <taxon>Metazoa</taxon>
        <taxon>Spiralia</taxon>
        <taxon>Lophotrochozoa</taxon>
        <taxon>Platyhelminthes</taxon>
        <taxon>Cestoda</taxon>
        <taxon>Eucestoda</taxon>
        <taxon>Cyclophyllidea</taxon>
        <taxon>Taeniidae</taxon>
        <taxon>Taenia</taxon>
    </lineage>
</organism>
<evidence type="ECO:0000256" key="1">
    <source>
        <dbReference type="SAM" id="Phobius"/>
    </source>
</evidence>
<feature type="transmembrane region" description="Helical" evidence="1">
    <location>
        <begin position="31"/>
        <end position="48"/>
    </location>
</feature>
<keyword evidence="1" id="KW-1133">Transmembrane helix</keyword>